<reference evidence="2" key="1">
    <citation type="journal article" date="2014" name="Int. J. Syst. Evol. Microbiol.">
        <title>Complete genome sequence of Corynebacterium casei LMG S-19264T (=DSM 44701T), isolated from a smear-ripened cheese.</title>
        <authorList>
            <consortium name="US DOE Joint Genome Institute (JGI-PGF)"/>
            <person name="Walter F."/>
            <person name="Albersmeier A."/>
            <person name="Kalinowski J."/>
            <person name="Ruckert C."/>
        </authorList>
    </citation>
    <scope>NUCLEOTIDE SEQUENCE</scope>
    <source>
        <strain evidence="2">CGMCC 1.3617</strain>
    </source>
</reference>
<dbReference type="RefSeq" id="WP_229681061.1">
    <property type="nucleotide sequence ID" value="NZ_BMKW01000001.1"/>
</dbReference>
<feature type="compositionally biased region" description="Basic residues" evidence="1">
    <location>
        <begin position="307"/>
        <end position="321"/>
    </location>
</feature>
<dbReference type="AlphaFoldDB" id="A0A917NI86"/>
<dbReference type="InterPro" id="IPR021880">
    <property type="entry name" value="DUF3489"/>
</dbReference>
<feature type="compositionally biased region" description="Polar residues" evidence="1">
    <location>
        <begin position="261"/>
        <end position="271"/>
    </location>
</feature>
<name>A0A917NI86_9PROT</name>
<dbReference type="EMBL" id="BMKW01000001">
    <property type="protein sequence ID" value="GGJ02448.1"/>
    <property type="molecule type" value="Genomic_DNA"/>
</dbReference>
<sequence length="328" mass="35312">MAEHSDTQRVILNKAAQHVTLLAEPPEHLPAAARQSVLRSLMAKGLLEEIAAPREHIDLALRQDEDGVQFALQIMPVGLVAIGVEPPQHQPEGQQAAPAQPAEAVLVPAAGRGDSQAAFLPPPLSATSETFEGHQRSPVSHQGRNGHAAALHMAAATVLAAWYSPEQAGMNDAITALRDALAMGPLAPRVPAAPRQPRTGTKQELVLALLRRDDGATIAQVMDATARRQHTVRGFLASLKRKGVTVEVLERIRQVGPSKQGAKSSTRSTATHLPPPRRRRHPHFSANLFRLRAEMIIIGQPGPISARRTRSGMRQGHHQKGKVQCTPC</sequence>
<keyword evidence="3" id="KW-1185">Reference proteome</keyword>
<proteinExistence type="predicted"/>
<dbReference type="Pfam" id="PF11994">
    <property type="entry name" value="DUF3489"/>
    <property type="match status" value="1"/>
</dbReference>
<comment type="caution">
    <text evidence="2">The sequence shown here is derived from an EMBL/GenBank/DDBJ whole genome shotgun (WGS) entry which is preliminary data.</text>
</comment>
<accession>A0A917NI86</accession>
<evidence type="ECO:0008006" key="4">
    <source>
        <dbReference type="Google" id="ProtNLM"/>
    </source>
</evidence>
<reference evidence="2" key="2">
    <citation type="submission" date="2020-09" db="EMBL/GenBank/DDBJ databases">
        <authorList>
            <person name="Sun Q."/>
            <person name="Zhou Y."/>
        </authorList>
    </citation>
    <scope>NUCLEOTIDE SEQUENCE</scope>
    <source>
        <strain evidence="2">CGMCC 1.3617</strain>
    </source>
</reference>
<evidence type="ECO:0000313" key="3">
    <source>
        <dbReference type="Proteomes" id="UP000661507"/>
    </source>
</evidence>
<organism evidence="2 3">
    <name type="scientific">Neoroseomonas lacus</name>
    <dbReference type="NCBI Taxonomy" id="287609"/>
    <lineage>
        <taxon>Bacteria</taxon>
        <taxon>Pseudomonadati</taxon>
        <taxon>Pseudomonadota</taxon>
        <taxon>Alphaproteobacteria</taxon>
        <taxon>Acetobacterales</taxon>
        <taxon>Acetobacteraceae</taxon>
        <taxon>Neoroseomonas</taxon>
    </lineage>
</organism>
<dbReference type="Proteomes" id="UP000661507">
    <property type="component" value="Unassembled WGS sequence"/>
</dbReference>
<evidence type="ECO:0000313" key="2">
    <source>
        <dbReference type="EMBL" id="GGJ02448.1"/>
    </source>
</evidence>
<feature type="region of interest" description="Disordered" evidence="1">
    <location>
        <begin position="303"/>
        <end position="328"/>
    </location>
</feature>
<evidence type="ECO:0000256" key="1">
    <source>
        <dbReference type="SAM" id="MobiDB-lite"/>
    </source>
</evidence>
<gene>
    <name evidence="2" type="ORF">GCM10011320_06590</name>
</gene>
<feature type="region of interest" description="Disordered" evidence="1">
    <location>
        <begin position="254"/>
        <end position="283"/>
    </location>
</feature>
<protein>
    <recommendedName>
        <fullName evidence="4">DUF3489 domain-containing protein</fullName>
    </recommendedName>
</protein>